<feature type="non-terminal residue" evidence="1">
    <location>
        <position position="1"/>
    </location>
</feature>
<protein>
    <submittedName>
        <fullName evidence="1">Uncharacterized protein</fullName>
    </submittedName>
</protein>
<reference evidence="1" key="1">
    <citation type="journal article" date="2022" name="bioRxiv">
        <title>Sequencing and chromosome-scale assembly of the giantPleurodeles waltlgenome.</title>
        <authorList>
            <person name="Brown T."/>
            <person name="Elewa A."/>
            <person name="Iarovenko S."/>
            <person name="Subramanian E."/>
            <person name="Araus A.J."/>
            <person name="Petzold A."/>
            <person name="Susuki M."/>
            <person name="Suzuki K.-i.T."/>
            <person name="Hayashi T."/>
            <person name="Toyoda A."/>
            <person name="Oliveira C."/>
            <person name="Osipova E."/>
            <person name="Leigh N.D."/>
            <person name="Simon A."/>
            <person name="Yun M.H."/>
        </authorList>
    </citation>
    <scope>NUCLEOTIDE SEQUENCE</scope>
    <source>
        <strain evidence="1">20211129_DDA</strain>
        <tissue evidence="1">Liver</tissue>
    </source>
</reference>
<dbReference type="EMBL" id="JANPWB010000009">
    <property type="protein sequence ID" value="KAJ1154191.1"/>
    <property type="molecule type" value="Genomic_DNA"/>
</dbReference>
<organism evidence="1 2">
    <name type="scientific">Pleurodeles waltl</name>
    <name type="common">Iberian ribbed newt</name>
    <dbReference type="NCBI Taxonomy" id="8319"/>
    <lineage>
        <taxon>Eukaryota</taxon>
        <taxon>Metazoa</taxon>
        <taxon>Chordata</taxon>
        <taxon>Craniata</taxon>
        <taxon>Vertebrata</taxon>
        <taxon>Euteleostomi</taxon>
        <taxon>Amphibia</taxon>
        <taxon>Batrachia</taxon>
        <taxon>Caudata</taxon>
        <taxon>Salamandroidea</taxon>
        <taxon>Salamandridae</taxon>
        <taxon>Pleurodelinae</taxon>
        <taxon>Pleurodeles</taxon>
    </lineage>
</organism>
<evidence type="ECO:0000313" key="1">
    <source>
        <dbReference type="EMBL" id="KAJ1154191.1"/>
    </source>
</evidence>
<comment type="caution">
    <text evidence="1">The sequence shown here is derived from an EMBL/GenBank/DDBJ whole genome shotgun (WGS) entry which is preliminary data.</text>
</comment>
<dbReference type="Proteomes" id="UP001066276">
    <property type="component" value="Chromosome 5"/>
</dbReference>
<name>A0AAV7RMY9_PLEWA</name>
<gene>
    <name evidence="1" type="ORF">NDU88_006945</name>
</gene>
<dbReference type="AlphaFoldDB" id="A0AAV7RMY9"/>
<evidence type="ECO:0000313" key="2">
    <source>
        <dbReference type="Proteomes" id="UP001066276"/>
    </source>
</evidence>
<accession>A0AAV7RMY9</accession>
<sequence>PSPPSWEPTIIPMRRWRRYWPGFRRSSSCRRNSIWASGRNYEPSVPPWAPS</sequence>
<keyword evidence="2" id="KW-1185">Reference proteome</keyword>
<proteinExistence type="predicted"/>